<dbReference type="RefSeq" id="WP_073041027.1">
    <property type="nucleotide sequence ID" value="NZ_FQVB01000035.1"/>
</dbReference>
<dbReference type="SUPFAM" id="SSF159245">
    <property type="entry name" value="AttH-like"/>
    <property type="match status" value="1"/>
</dbReference>
<proteinExistence type="predicted"/>
<dbReference type="PANTHER" id="PTHR38591:SF1">
    <property type="entry name" value="BLL1000 PROTEIN"/>
    <property type="match status" value="1"/>
</dbReference>
<dbReference type="PANTHER" id="PTHR38591">
    <property type="entry name" value="HYDROLASE"/>
    <property type="match status" value="1"/>
</dbReference>
<dbReference type="EMBL" id="FQVB01000035">
    <property type="protein sequence ID" value="SHG00043.1"/>
    <property type="molecule type" value="Genomic_DNA"/>
</dbReference>
<dbReference type="AlphaFoldDB" id="A0A1M5G8H0"/>
<dbReference type="InterPro" id="IPR010791">
    <property type="entry name" value="AttH_dom"/>
</dbReference>
<protein>
    <submittedName>
        <fullName evidence="3">Predicted secreted hydrolase</fullName>
    </submittedName>
</protein>
<dbReference type="Proteomes" id="UP000184076">
    <property type="component" value="Unassembled WGS sequence"/>
</dbReference>
<evidence type="ECO:0000256" key="1">
    <source>
        <dbReference type="SAM" id="SignalP"/>
    </source>
</evidence>
<dbReference type="Pfam" id="PF17186">
    <property type="entry name" value="Lipocalin_9"/>
    <property type="match status" value="1"/>
</dbReference>
<dbReference type="STRING" id="1121391.SAMN02745206_03084"/>
<sequence length="389" mass="43637">MKWIAVCALTWVTVFCGLTPAKAESAGTGEYRAVTGPCHFRFPRDHGPHPDYRTEWWYYTGNVTDERGRAYGFQFTFFRNRLISDATRGRWPVRWSRWRSDTLILLHMAVSDVARKRFVHHRDAARAVPGIAGAGFDDGRVRLFLKKSELIIQDARHRLVGFGDALSLDLRLVPEKEAVFHGREGYSRKGQAPERASCYYSFPRMAVRGRLRVGEQWVTVRGSAWMDHEYSTAPLEAGVVGWDWFSLQLSDGTELMLYELRKADGSVHPVSQGTFVRSDGSKEDLERGDFDVQVLGSWTSPHSGAVYPSRWRIRVPRLGLDLTVTPRLEDQEMVGEGADGIDYWEGSVAVRGRAGASAEEVSGLGYVELTGYSGPVFALQPESGKDDGP</sequence>
<keyword evidence="4" id="KW-1185">Reference proteome</keyword>
<feature type="domain" description="AttH" evidence="2">
    <location>
        <begin position="54"/>
        <end position="232"/>
    </location>
</feature>
<dbReference type="Pfam" id="PF07143">
    <property type="entry name" value="CrtC"/>
    <property type="match status" value="1"/>
</dbReference>
<keyword evidence="1" id="KW-0732">Signal</keyword>
<gene>
    <name evidence="3" type="ORF">SAMN02745206_03084</name>
</gene>
<dbReference type="Gene3D" id="2.40.370.10">
    <property type="entry name" value="AttH-like domain"/>
    <property type="match status" value="2"/>
</dbReference>
<feature type="chain" id="PRO_5012386653" evidence="1">
    <location>
        <begin position="24"/>
        <end position="389"/>
    </location>
</feature>
<dbReference type="InterPro" id="IPR023374">
    <property type="entry name" value="AttH-like_dom_sf"/>
</dbReference>
<keyword evidence="3" id="KW-0378">Hydrolase</keyword>
<reference evidence="4" key="1">
    <citation type="submission" date="2016-11" db="EMBL/GenBank/DDBJ databases">
        <authorList>
            <person name="Varghese N."/>
            <person name="Submissions S."/>
        </authorList>
    </citation>
    <scope>NUCLEOTIDE SEQUENCE [LARGE SCALE GENOMIC DNA]</scope>
    <source>
        <strain evidence="4">DSM 9756</strain>
    </source>
</reference>
<evidence type="ECO:0000259" key="2">
    <source>
        <dbReference type="Pfam" id="PF07143"/>
    </source>
</evidence>
<accession>A0A1M5G8H0</accession>
<name>A0A1M5G8H0_9BACT</name>
<feature type="signal peptide" evidence="1">
    <location>
        <begin position="1"/>
        <end position="23"/>
    </location>
</feature>
<evidence type="ECO:0000313" key="3">
    <source>
        <dbReference type="EMBL" id="SHG00043.1"/>
    </source>
</evidence>
<dbReference type="GO" id="GO:0016787">
    <property type="term" value="F:hydrolase activity"/>
    <property type="evidence" value="ECO:0007669"/>
    <property type="project" value="UniProtKB-KW"/>
</dbReference>
<organism evidence="3 4">
    <name type="scientific">Desulfacinum infernum DSM 9756</name>
    <dbReference type="NCBI Taxonomy" id="1121391"/>
    <lineage>
        <taxon>Bacteria</taxon>
        <taxon>Pseudomonadati</taxon>
        <taxon>Thermodesulfobacteriota</taxon>
        <taxon>Syntrophobacteria</taxon>
        <taxon>Syntrophobacterales</taxon>
        <taxon>Syntrophobacteraceae</taxon>
        <taxon>Desulfacinum</taxon>
    </lineage>
</organism>
<evidence type="ECO:0000313" key="4">
    <source>
        <dbReference type="Proteomes" id="UP000184076"/>
    </source>
</evidence>